<feature type="compositionally biased region" description="Low complexity" evidence="1">
    <location>
        <begin position="1"/>
        <end position="19"/>
    </location>
</feature>
<reference evidence="3 4" key="1">
    <citation type="submission" date="2019-07" db="EMBL/GenBank/DDBJ databases">
        <title>Genome sequencing for Ferrovibrio sp. K5.</title>
        <authorList>
            <person name="Park S.-J."/>
        </authorList>
    </citation>
    <scope>NUCLEOTIDE SEQUENCE [LARGE SCALE GENOMIC DNA]</scope>
    <source>
        <strain evidence="3 4">K5</strain>
    </source>
</reference>
<dbReference type="AlphaFoldDB" id="A0A516GW88"/>
<dbReference type="GO" id="GO:0007165">
    <property type="term" value="P:signal transduction"/>
    <property type="evidence" value="ECO:0007669"/>
    <property type="project" value="InterPro"/>
</dbReference>
<dbReference type="PROSITE" id="PS50851">
    <property type="entry name" value="CHEW"/>
    <property type="match status" value="1"/>
</dbReference>
<dbReference type="InterPro" id="IPR036061">
    <property type="entry name" value="CheW-like_dom_sf"/>
</dbReference>
<dbReference type="SMART" id="SM00260">
    <property type="entry name" value="CheW"/>
    <property type="match status" value="1"/>
</dbReference>
<evidence type="ECO:0000259" key="2">
    <source>
        <dbReference type="PROSITE" id="PS50851"/>
    </source>
</evidence>
<dbReference type="SUPFAM" id="SSF50341">
    <property type="entry name" value="CheW-like"/>
    <property type="match status" value="1"/>
</dbReference>
<sequence length="196" mass="21008">MDQLPATAGTQTGIQTAQGNGNRGRGALQGADPVSSNEYLTFAIDSQQYGIDILSVREIRAWTEVTNLPNTPDFVRGIINLRGTIVPIYDLRVRFGGGRTTPTRMHVVIVVVAVNGTFGLLVDSVSDILSIDQRDLQGVPNTGMADDHQFLSALVAREERMVSILDLDRLVNQATASQMEQIAAQQSGQAGIATAS</sequence>
<dbReference type="PANTHER" id="PTHR22617">
    <property type="entry name" value="CHEMOTAXIS SENSOR HISTIDINE KINASE-RELATED"/>
    <property type="match status" value="1"/>
</dbReference>
<organism evidence="3 4">
    <name type="scientific">Ferrovibrio terrae</name>
    <dbReference type="NCBI Taxonomy" id="2594003"/>
    <lineage>
        <taxon>Bacteria</taxon>
        <taxon>Pseudomonadati</taxon>
        <taxon>Pseudomonadota</taxon>
        <taxon>Alphaproteobacteria</taxon>
        <taxon>Rhodospirillales</taxon>
        <taxon>Rhodospirillaceae</taxon>
        <taxon>Ferrovibrio</taxon>
    </lineage>
</organism>
<evidence type="ECO:0000256" key="1">
    <source>
        <dbReference type="SAM" id="MobiDB-lite"/>
    </source>
</evidence>
<gene>
    <name evidence="3" type="ORF">FNB15_00205</name>
</gene>
<proteinExistence type="predicted"/>
<dbReference type="GO" id="GO:0006935">
    <property type="term" value="P:chemotaxis"/>
    <property type="evidence" value="ECO:0007669"/>
    <property type="project" value="InterPro"/>
</dbReference>
<dbReference type="GO" id="GO:0005829">
    <property type="term" value="C:cytosol"/>
    <property type="evidence" value="ECO:0007669"/>
    <property type="project" value="TreeGrafter"/>
</dbReference>
<name>A0A516GW88_9PROT</name>
<evidence type="ECO:0000313" key="4">
    <source>
        <dbReference type="Proteomes" id="UP000317496"/>
    </source>
</evidence>
<dbReference type="Pfam" id="PF01584">
    <property type="entry name" value="CheW"/>
    <property type="match status" value="1"/>
</dbReference>
<keyword evidence="4" id="KW-1185">Reference proteome</keyword>
<dbReference type="InterPro" id="IPR039315">
    <property type="entry name" value="CheW"/>
</dbReference>
<dbReference type="InterPro" id="IPR002545">
    <property type="entry name" value="CheW-lke_dom"/>
</dbReference>
<protein>
    <submittedName>
        <fullName evidence="3">Purine-binding chemotaxis protein CheW</fullName>
    </submittedName>
</protein>
<dbReference type="OrthoDB" id="3291462at2"/>
<dbReference type="Proteomes" id="UP000317496">
    <property type="component" value="Chromosome"/>
</dbReference>
<feature type="domain" description="CheW-like" evidence="2">
    <location>
        <begin position="36"/>
        <end position="176"/>
    </location>
</feature>
<dbReference type="Gene3D" id="2.30.30.40">
    <property type="entry name" value="SH3 Domains"/>
    <property type="match status" value="1"/>
</dbReference>
<dbReference type="EMBL" id="CP041636">
    <property type="protein sequence ID" value="QDO95801.1"/>
    <property type="molecule type" value="Genomic_DNA"/>
</dbReference>
<dbReference type="PANTHER" id="PTHR22617:SF23">
    <property type="entry name" value="CHEMOTAXIS PROTEIN CHEW"/>
    <property type="match status" value="1"/>
</dbReference>
<accession>A0A516GW88</accession>
<evidence type="ECO:0000313" key="3">
    <source>
        <dbReference type="EMBL" id="QDO95801.1"/>
    </source>
</evidence>
<dbReference type="KEGG" id="fer:FNB15_00205"/>
<feature type="region of interest" description="Disordered" evidence="1">
    <location>
        <begin position="1"/>
        <end position="30"/>
    </location>
</feature>
<dbReference type="RefSeq" id="WP_144066782.1">
    <property type="nucleotide sequence ID" value="NZ_CP041636.1"/>
</dbReference>
<dbReference type="Gene3D" id="2.40.50.180">
    <property type="entry name" value="CheA-289, Domain 4"/>
    <property type="match status" value="1"/>
</dbReference>